<name>A0AC35EZA0_9BILA</name>
<evidence type="ECO:0000313" key="2">
    <source>
        <dbReference type="WBParaSite" id="PS1159_v2.g12127.t1"/>
    </source>
</evidence>
<protein>
    <submittedName>
        <fullName evidence="2">Anaphase-promoting complex subunit 11</fullName>
    </submittedName>
</protein>
<dbReference type="Proteomes" id="UP000887580">
    <property type="component" value="Unplaced"/>
</dbReference>
<accession>A0AC35EZA0</accession>
<organism evidence="1 2">
    <name type="scientific">Panagrolaimus sp. PS1159</name>
    <dbReference type="NCBI Taxonomy" id="55785"/>
    <lineage>
        <taxon>Eukaryota</taxon>
        <taxon>Metazoa</taxon>
        <taxon>Ecdysozoa</taxon>
        <taxon>Nematoda</taxon>
        <taxon>Chromadorea</taxon>
        <taxon>Rhabditida</taxon>
        <taxon>Tylenchina</taxon>
        <taxon>Panagrolaimomorpha</taxon>
        <taxon>Panagrolaimoidea</taxon>
        <taxon>Panagrolaimidae</taxon>
        <taxon>Panagrolaimus</taxon>
    </lineage>
</organism>
<evidence type="ECO:0000313" key="1">
    <source>
        <dbReference type="Proteomes" id="UP000887580"/>
    </source>
</evidence>
<dbReference type="WBParaSite" id="PS1159_v2.g12127.t1">
    <property type="protein sequence ID" value="PS1159_v2.g12127.t1"/>
    <property type="gene ID" value="PS1159_v2.g12127"/>
</dbReference>
<sequence length="224" mass="24821">MSDNSSLADGEDTTQSPTFGRDLLSYTTSPPQPLNFSVSPDSRKPETPDNTFAESFDGLSSNNFDFQTERERLTEKVRNAVDKIIAPRPSKTKLKLKVNRITLTASWKWRDSKDDDACGICRGAFEACCTNCKMPGDDCPLALGDCKHPFHLHCINKWANSQPKPSCPLCRTEWKSVAAPTNRSPISRNNSRSPDAVIANNNLASPVIVQHDLHSPVFDPMVQD</sequence>
<reference evidence="2" key="1">
    <citation type="submission" date="2022-11" db="UniProtKB">
        <authorList>
            <consortium name="WormBaseParasite"/>
        </authorList>
    </citation>
    <scope>IDENTIFICATION</scope>
</reference>
<proteinExistence type="predicted"/>